<gene>
    <name evidence="3" type="ORF">UT34_C0002G0014</name>
</gene>
<keyword evidence="1" id="KW-0812">Transmembrane</keyword>
<sequence>MNRENVREIKSEIEKFVVSRDDDLIDIINKINSSDADKIILTFTDPTDILISPINLKVLLDSADEKGKALIAQVIQNPVGVRNAKEAGMTVTEATGTILDEYWNESEKGLNRRTKRRDEKLHSSNIRYKPIEEVIENKEERSIKPPSNEVFVEKEKSDFQKKIEETIERSRNSMDNKAGKVIQQDGFELVLDEDIQEARPLTQPVKKPIKTGNPSLIGRDIAFMTTLPTDEEPAEITPAQKITPVKVKGLPQNGSPILGFFKKLSTGLASSTSKKILIRVLAPLFAALVITLWLIYELTPLVKAKIYIESKPVSVEKIFNGDIKANEFNYENSIVPVKKEEASKTAAGTATPTGKAFRGNKAEGVVTLKYWGVSPEKPTVTLSAGTILTSSGGLKYEISNDVTIGEGGLFIKENVAVRAALVGEEYNLAGGNAFTVTGYNPSTELSAENTGAFTGGSKEEYTVFSQSDMDKIVKSLKTGTEKELKDELAGRTENGWEIITSTLKTAIDGNPKSDIPVGAEAEVVNVTIEMKGNAMYFKKGEIEAKMDEVLTKSAQDQNLFETEGDINLELDENIQKEITVEEVKGNSIKIKVVAKGEVKPKIDKNEIIKEIKGKNWKDGSKILKAKKYTDKATEVEFSPKYFPEFLRYFPERQGRILITVKEIFN</sequence>
<comment type="caution">
    <text evidence="3">The sequence shown here is derived from an EMBL/GenBank/DDBJ whole genome shotgun (WGS) entry which is preliminary data.</text>
</comment>
<protein>
    <recommendedName>
        <fullName evidence="2">Baseplate protein J-like barrel domain-containing protein</fullName>
    </recommendedName>
</protein>
<dbReference type="STRING" id="1619100.UT34_C0002G0014"/>
<organism evidence="3 4">
    <name type="scientific">candidate division WS6 bacterium GW2011_GWF2_39_15</name>
    <dbReference type="NCBI Taxonomy" id="1619100"/>
    <lineage>
        <taxon>Bacteria</taxon>
        <taxon>Candidatus Dojkabacteria</taxon>
    </lineage>
</organism>
<keyword evidence="1" id="KW-1133">Transmembrane helix</keyword>
<proteinExistence type="predicted"/>
<evidence type="ECO:0000313" key="3">
    <source>
        <dbReference type="EMBL" id="KKR05507.1"/>
    </source>
</evidence>
<accession>A0A0G0QV30</accession>
<feature type="transmembrane region" description="Helical" evidence="1">
    <location>
        <begin position="276"/>
        <end position="296"/>
    </location>
</feature>
<dbReference type="Pfam" id="PF04865">
    <property type="entry name" value="Baseplate_J"/>
    <property type="match status" value="1"/>
</dbReference>
<dbReference type="PATRIC" id="fig|1619100.3.peg.562"/>
<keyword evidence="1" id="KW-0472">Membrane</keyword>
<name>A0A0G0QV30_9BACT</name>
<dbReference type="Proteomes" id="UP000034799">
    <property type="component" value="Unassembled WGS sequence"/>
</dbReference>
<reference evidence="3 4" key="1">
    <citation type="journal article" date="2015" name="Nature">
        <title>rRNA introns, odd ribosomes, and small enigmatic genomes across a large radiation of phyla.</title>
        <authorList>
            <person name="Brown C.T."/>
            <person name="Hug L.A."/>
            <person name="Thomas B.C."/>
            <person name="Sharon I."/>
            <person name="Castelle C.J."/>
            <person name="Singh A."/>
            <person name="Wilkins M.J."/>
            <person name="Williams K.H."/>
            <person name="Banfield J.F."/>
        </authorList>
    </citation>
    <scope>NUCLEOTIDE SEQUENCE [LARGE SCALE GENOMIC DNA]</scope>
</reference>
<dbReference type="EMBL" id="LBWK01000002">
    <property type="protein sequence ID" value="KKR05507.1"/>
    <property type="molecule type" value="Genomic_DNA"/>
</dbReference>
<dbReference type="AlphaFoldDB" id="A0A0G0QV30"/>
<evidence type="ECO:0000313" key="4">
    <source>
        <dbReference type="Proteomes" id="UP000034799"/>
    </source>
</evidence>
<evidence type="ECO:0000259" key="2">
    <source>
        <dbReference type="Pfam" id="PF04865"/>
    </source>
</evidence>
<feature type="domain" description="Baseplate protein J-like barrel" evidence="2">
    <location>
        <begin position="378"/>
        <end position="456"/>
    </location>
</feature>
<dbReference type="InterPro" id="IPR006949">
    <property type="entry name" value="Barrel_Baseplate_J-like"/>
</dbReference>
<evidence type="ECO:0000256" key="1">
    <source>
        <dbReference type="SAM" id="Phobius"/>
    </source>
</evidence>